<name>A0A0V8GH71_9BACL</name>
<accession>A0A0V8GH71</accession>
<evidence type="ECO:0000256" key="1">
    <source>
        <dbReference type="SAM" id="Phobius"/>
    </source>
</evidence>
<organism evidence="2 3">
    <name type="scientific">Exiguobacterium indicum</name>
    <dbReference type="NCBI Taxonomy" id="296995"/>
    <lineage>
        <taxon>Bacteria</taxon>
        <taxon>Bacillati</taxon>
        <taxon>Bacillota</taxon>
        <taxon>Bacilli</taxon>
        <taxon>Bacillales</taxon>
        <taxon>Bacillales Family XII. Incertae Sedis</taxon>
        <taxon>Exiguobacterium</taxon>
    </lineage>
</organism>
<evidence type="ECO:0000313" key="2">
    <source>
        <dbReference type="EMBL" id="KSU49589.1"/>
    </source>
</evidence>
<proteinExistence type="predicted"/>
<feature type="transmembrane region" description="Helical" evidence="1">
    <location>
        <begin position="45"/>
        <end position="66"/>
    </location>
</feature>
<dbReference type="Proteomes" id="UP000053797">
    <property type="component" value="Unassembled WGS sequence"/>
</dbReference>
<keyword evidence="1" id="KW-0472">Membrane</keyword>
<dbReference type="RefSeq" id="WP_058265322.1">
    <property type="nucleotide sequence ID" value="NZ_FMYN01000002.1"/>
</dbReference>
<comment type="caution">
    <text evidence="2">The sequence shown here is derived from an EMBL/GenBank/DDBJ whole genome shotgun (WGS) entry which is preliminary data.</text>
</comment>
<dbReference type="EMBL" id="LNQL01000002">
    <property type="protein sequence ID" value="KSU49589.1"/>
    <property type="molecule type" value="Genomic_DNA"/>
</dbReference>
<dbReference type="AlphaFoldDB" id="A0A0V8GH71"/>
<feature type="transmembrane region" description="Helical" evidence="1">
    <location>
        <begin position="12"/>
        <end position="30"/>
    </location>
</feature>
<keyword evidence="1" id="KW-1133">Transmembrane helix</keyword>
<protein>
    <submittedName>
        <fullName evidence="2">Uncharacterized protein</fullName>
    </submittedName>
</protein>
<keyword evidence="1" id="KW-0812">Transmembrane</keyword>
<evidence type="ECO:0000313" key="3">
    <source>
        <dbReference type="Proteomes" id="UP000053797"/>
    </source>
</evidence>
<reference evidence="2 3" key="1">
    <citation type="journal article" date="2015" name="Int. J. Syst. Evol. Microbiol.">
        <title>Exiguobacterium enclense sp. nov., isolated from sediment.</title>
        <authorList>
            <person name="Dastager S.G."/>
            <person name="Mawlankar R."/>
            <person name="Sonalkar V.V."/>
            <person name="Thorat M.N."/>
            <person name="Mual P."/>
            <person name="Verma A."/>
            <person name="Krishnamurthi S."/>
            <person name="Tang S.K."/>
            <person name="Li W.J."/>
        </authorList>
    </citation>
    <scope>NUCLEOTIDE SEQUENCE [LARGE SCALE GENOMIC DNA]</scope>
    <source>
        <strain evidence="2 3">NIO-1109</strain>
    </source>
</reference>
<dbReference type="OrthoDB" id="2353420at2"/>
<sequence>MKTTSYRYGTYALITSFFLFFIVQMFRAYVELSPEFLGENLGEYYLTYFPIGALILGLVLLIHGWWTEDEKKQREKLAAKNQQESNESV</sequence>
<gene>
    <name evidence="2" type="ORF">AS033_09520</name>
</gene>